<dbReference type="OrthoDB" id="43460at2759"/>
<name>A0A1X0P424_9TRYP</name>
<dbReference type="PROSITE" id="PS50191">
    <property type="entry name" value="CRAL_TRIO"/>
    <property type="match status" value="1"/>
</dbReference>
<dbReference type="Pfam" id="PF00650">
    <property type="entry name" value="CRAL_TRIO"/>
    <property type="match status" value="1"/>
</dbReference>
<protein>
    <submittedName>
        <fullName evidence="3">Sec14 cytosolic factor</fullName>
    </submittedName>
</protein>
<comment type="caution">
    <text evidence="3">The sequence shown here is derived from an EMBL/GenBank/DDBJ whole genome shotgun (WGS) entry which is preliminary data.</text>
</comment>
<dbReference type="PANTHER" id="PTHR45657">
    <property type="entry name" value="CRAL-TRIO DOMAIN-CONTAINING PROTEIN YKL091C-RELATED"/>
    <property type="match status" value="1"/>
</dbReference>
<dbReference type="RefSeq" id="XP_028885479.1">
    <property type="nucleotide sequence ID" value="XM_029023455.1"/>
</dbReference>
<keyword evidence="4" id="KW-1185">Reference proteome</keyword>
<feature type="compositionally biased region" description="Low complexity" evidence="1">
    <location>
        <begin position="346"/>
        <end position="356"/>
    </location>
</feature>
<reference evidence="3 4" key="1">
    <citation type="submission" date="2017-03" db="EMBL/GenBank/DDBJ databases">
        <title>An alternative strategy for trypanosome survival in the mammalian bloodstream revealed through genome and transcriptome analysis of the ubiquitous bovine parasite Trypanosoma (Megatrypanum) theileri.</title>
        <authorList>
            <person name="Kelly S."/>
            <person name="Ivens A."/>
            <person name="Mott A."/>
            <person name="O'Neill E."/>
            <person name="Emms D."/>
            <person name="Macleod O."/>
            <person name="Voorheis P."/>
            <person name="Matthews J."/>
            <person name="Matthews K."/>
            <person name="Carrington M."/>
        </authorList>
    </citation>
    <scope>NUCLEOTIDE SEQUENCE [LARGE SCALE GENOMIC DNA]</scope>
    <source>
        <strain evidence="3">Edinburgh</strain>
    </source>
</reference>
<feature type="region of interest" description="Disordered" evidence="1">
    <location>
        <begin position="580"/>
        <end position="621"/>
    </location>
</feature>
<dbReference type="GeneID" id="39983235"/>
<sequence length="711" mass="79575">MSSSSFSTSSTSSYSRDHEAQKGSGVMIFTPEQKAKNLLLRDRVKDILPLDDIQKVSDCDLLYRFLIGKRWSVDATEAAIRTYAAQRKEQKLNYLMIEKYNSDVESSGAMLYGFDKEGCPIMWNTPDIPLVVSAIKNGYKTELLRVQMRVMETARFLSKEKKVDRCTLVLDLCNLGISAVNSMTLSFARDMAKIMQEYYPEIMRRMLIFNAGWAVTGAWKVLRPFVDPRVQEKMHFFSGSPTLELLLPFIDADQIPASRGGSSMNDIAGTLIASEVLRLTALREEETQRGESTPLNRYVDPQTPQMSSQKRSSCKTPILSGVVVLKSDEKLQREQGKGKDKEIRSQSRSQSQSLSQADFSLPVNESVLSQLVLEEKDEFFSVCSSISTDSEEEGTSPQLVQIGSPEVLASGQSHQDVMESYALRPQARVEKGEDQEKVVINLTECADGKILGFIDGVPIGEMEDNLVYRAVPDRIMDILAPCPVSSYPEERKLVGELLSESGHRIHNYVIVCDASRKARYLLKKSRLRRRVQVFTFSDNCKVFTDSLTRHTVVGRKVKFAECFPHSEATNDLTAWVMNGTSSNSSSMNNNTSNNNSSSKRLNNSGNGSNNGRSRSNTSVSVVPRLVEKKGQTLMVYGELAKLPIIDLFTLLVGVCRVWEADLRRPQEGGIQRAKNIFGARLAIPTTEMFRRLLPRSTPAPVMGEKEEENIH</sequence>
<feature type="domain" description="CRAL-TRIO" evidence="2">
    <location>
        <begin position="111"/>
        <end position="267"/>
    </location>
</feature>
<dbReference type="STRING" id="67003.A0A1X0P424"/>
<dbReference type="PANTHER" id="PTHR45657:SF1">
    <property type="entry name" value="CRAL-TRIO DOMAIN-CONTAINING PROTEIN YKL091C-RELATED"/>
    <property type="match status" value="1"/>
</dbReference>
<dbReference type="Gene3D" id="3.40.525.10">
    <property type="entry name" value="CRAL-TRIO lipid binding domain"/>
    <property type="match status" value="1"/>
</dbReference>
<dbReference type="InterPro" id="IPR051026">
    <property type="entry name" value="PI/PC_transfer"/>
</dbReference>
<dbReference type="EMBL" id="NBCO01000006">
    <property type="protein sequence ID" value="ORC91413.1"/>
    <property type="molecule type" value="Genomic_DNA"/>
</dbReference>
<accession>A0A1X0P424</accession>
<dbReference type="AlphaFoldDB" id="A0A1X0P424"/>
<evidence type="ECO:0000313" key="3">
    <source>
        <dbReference type="EMBL" id="ORC91413.1"/>
    </source>
</evidence>
<dbReference type="SUPFAM" id="SSF52087">
    <property type="entry name" value="CRAL/TRIO domain"/>
    <property type="match status" value="1"/>
</dbReference>
<dbReference type="VEuPathDB" id="TriTrypDB:TM35_000064180"/>
<dbReference type="InterPro" id="IPR036865">
    <property type="entry name" value="CRAL-TRIO_dom_sf"/>
</dbReference>
<evidence type="ECO:0000313" key="4">
    <source>
        <dbReference type="Proteomes" id="UP000192257"/>
    </source>
</evidence>
<feature type="compositionally biased region" description="Basic and acidic residues" evidence="1">
    <location>
        <begin position="329"/>
        <end position="345"/>
    </location>
</feature>
<feature type="compositionally biased region" description="Low complexity" evidence="1">
    <location>
        <begin position="580"/>
        <end position="618"/>
    </location>
</feature>
<proteinExistence type="predicted"/>
<evidence type="ECO:0000256" key="1">
    <source>
        <dbReference type="SAM" id="MobiDB-lite"/>
    </source>
</evidence>
<dbReference type="InterPro" id="IPR036273">
    <property type="entry name" value="CRAL/TRIO_N_dom_sf"/>
</dbReference>
<dbReference type="InterPro" id="IPR001251">
    <property type="entry name" value="CRAL-TRIO_dom"/>
</dbReference>
<dbReference type="SUPFAM" id="SSF46938">
    <property type="entry name" value="CRAL/TRIO N-terminal domain"/>
    <property type="match status" value="1"/>
</dbReference>
<dbReference type="SMART" id="SM00516">
    <property type="entry name" value="SEC14"/>
    <property type="match status" value="1"/>
</dbReference>
<dbReference type="CDD" id="cd00170">
    <property type="entry name" value="SEC14"/>
    <property type="match status" value="1"/>
</dbReference>
<evidence type="ECO:0000259" key="2">
    <source>
        <dbReference type="PROSITE" id="PS50191"/>
    </source>
</evidence>
<feature type="region of interest" description="Disordered" evidence="1">
    <location>
        <begin position="284"/>
        <end position="315"/>
    </location>
</feature>
<gene>
    <name evidence="3" type="ORF">TM35_000064180</name>
</gene>
<feature type="region of interest" description="Disordered" evidence="1">
    <location>
        <begin position="329"/>
        <end position="357"/>
    </location>
</feature>
<dbReference type="Proteomes" id="UP000192257">
    <property type="component" value="Unassembled WGS sequence"/>
</dbReference>
<organism evidence="3 4">
    <name type="scientific">Trypanosoma theileri</name>
    <dbReference type="NCBI Taxonomy" id="67003"/>
    <lineage>
        <taxon>Eukaryota</taxon>
        <taxon>Discoba</taxon>
        <taxon>Euglenozoa</taxon>
        <taxon>Kinetoplastea</taxon>
        <taxon>Metakinetoplastina</taxon>
        <taxon>Trypanosomatida</taxon>
        <taxon>Trypanosomatidae</taxon>
        <taxon>Trypanosoma</taxon>
    </lineage>
</organism>
<feature type="compositionally biased region" description="Polar residues" evidence="1">
    <location>
        <begin position="302"/>
        <end position="315"/>
    </location>
</feature>